<dbReference type="AlphaFoldDB" id="A0A0L7LDL0"/>
<sequence length="123" mass="13708">MVPDLTFRQHIINICAKSFRSMGFILSTNFRNNFIVKIIYHALVRSHLETNALPSRTSAWGTRVALRRGARESHSGVGHASRTPAWGTRVALRRGARESHSGVEHASRTPAWGPLVALRRGAR</sequence>
<evidence type="ECO:0000256" key="1">
    <source>
        <dbReference type="SAM" id="MobiDB-lite"/>
    </source>
</evidence>
<feature type="region of interest" description="Disordered" evidence="1">
    <location>
        <begin position="71"/>
        <end position="107"/>
    </location>
</feature>
<dbReference type="GO" id="GO:0003746">
    <property type="term" value="F:translation elongation factor activity"/>
    <property type="evidence" value="ECO:0007669"/>
    <property type="project" value="UniProtKB-KW"/>
</dbReference>
<dbReference type="Proteomes" id="UP000037510">
    <property type="component" value="Unassembled WGS sequence"/>
</dbReference>
<accession>A0A0L7LDL0</accession>
<evidence type="ECO:0000313" key="2">
    <source>
        <dbReference type="EMBL" id="KOB73261.1"/>
    </source>
</evidence>
<comment type="caution">
    <text evidence="2">The sequence shown here is derived from an EMBL/GenBank/DDBJ whole genome shotgun (WGS) entry which is preliminary data.</text>
</comment>
<reference evidence="2 3" key="1">
    <citation type="journal article" date="2015" name="Genome Biol. Evol.">
        <title>The genome of winter moth (Operophtera brumata) provides a genomic perspective on sexual dimorphism and phenology.</title>
        <authorList>
            <person name="Derks M.F."/>
            <person name="Smit S."/>
            <person name="Salis L."/>
            <person name="Schijlen E."/>
            <person name="Bossers A."/>
            <person name="Mateman C."/>
            <person name="Pijl A.S."/>
            <person name="de Ridder D."/>
            <person name="Groenen M.A."/>
            <person name="Visser M.E."/>
            <person name="Megens H.J."/>
        </authorList>
    </citation>
    <scope>NUCLEOTIDE SEQUENCE [LARGE SCALE GENOMIC DNA]</scope>
    <source>
        <strain evidence="2">WM2013NL</strain>
        <tissue evidence="2">Head and thorax</tissue>
    </source>
</reference>
<evidence type="ECO:0000313" key="3">
    <source>
        <dbReference type="Proteomes" id="UP000037510"/>
    </source>
</evidence>
<feature type="compositionally biased region" description="Basic and acidic residues" evidence="1">
    <location>
        <begin position="95"/>
        <end position="107"/>
    </location>
</feature>
<organism evidence="2 3">
    <name type="scientific">Operophtera brumata</name>
    <name type="common">Winter moth</name>
    <name type="synonym">Phalaena brumata</name>
    <dbReference type="NCBI Taxonomy" id="104452"/>
    <lineage>
        <taxon>Eukaryota</taxon>
        <taxon>Metazoa</taxon>
        <taxon>Ecdysozoa</taxon>
        <taxon>Arthropoda</taxon>
        <taxon>Hexapoda</taxon>
        <taxon>Insecta</taxon>
        <taxon>Pterygota</taxon>
        <taxon>Neoptera</taxon>
        <taxon>Endopterygota</taxon>
        <taxon>Lepidoptera</taxon>
        <taxon>Glossata</taxon>
        <taxon>Ditrysia</taxon>
        <taxon>Geometroidea</taxon>
        <taxon>Geometridae</taxon>
        <taxon>Larentiinae</taxon>
        <taxon>Operophtera</taxon>
    </lineage>
</organism>
<dbReference type="EMBL" id="JTDY01001644">
    <property type="protein sequence ID" value="KOB73261.1"/>
    <property type="molecule type" value="Genomic_DNA"/>
</dbReference>
<name>A0A0L7LDL0_OPEBR</name>
<keyword evidence="3" id="KW-1185">Reference proteome</keyword>
<protein>
    <submittedName>
        <fullName evidence="2">Transcription elongation factor SPT5</fullName>
    </submittedName>
</protein>
<gene>
    <name evidence="2" type="ORF">OBRU01_07338</name>
</gene>
<keyword evidence="2" id="KW-0251">Elongation factor</keyword>
<proteinExistence type="predicted"/>
<keyword evidence="2" id="KW-0648">Protein biosynthesis</keyword>